<feature type="region of interest" description="Disordered" evidence="1">
    <location>
        <begin position="1"/>
        <end position="23"/>
    </location>
</feature>
<reference evidence="2 3" key="1">
    <citation type="journal article" date="2013" name="Stand. Genomic Sci.">
        <title>Genomic Encyclopedia of Type Strains, Phase I: The one thousand microbial genomes (KMG-I) project.</title>
        <authorList>
            <person name="Kyrpides N.C."/>
            <person name="Woyke T."/>
            <person name="Eisen J.A."/>
            <person name="Garrity G."/>
            <person name="Lilburn T.G."/>
            <person name="Beck B.J."/>
            <person name="Whitman W.B."/>
            <person name="Hugenholtz P."/>
            <person name="Klenk H.P."/>
        </authorList>
    </citation>
    <scope>NUCLEOTIDE SEQUENCE [LARGE SCALE GENOMIC DNA]</scope>
    <source>
        <strain evidence="2 3">DSM 13484</strain>
    </source>
</reference>
<accession>A0A562SZ23</accession>
<dbReference type="Proteomes" id="UP000316778">
    <property type="component" value="Unassembled WGS sequence"/>
</dbReference>
<evidence type="ECO:0000313" key="2">
    <source>
        <dbReference type="EMBL" id="TWI86413.1"/>
    </source>
</evidence>
<dbReference type="RefSeq" id="WP_145716209.1">
    <property type="nucleotide sequence ID" value="NZ_BAAAFY010000005.1"/>
</dbReference>
<dbReference type="EMBL" id="VLLG01000004">
    <property type="protein sequence ID" value="TWI86413.1"/>
    <property type="molecule type" value="Genomic_DNA"/>
</dbReference>
<comment type="caution">
    <text evidence="2">The sequence shown here is derived from an EMBL/GenBank/DDBJ whole genome shotgun (WGS) entry which is preliminary data.</text>
</comment>
<dbReference type="AlphaFoldDB" id="A0A562SZ23"/>
<keyword evidence="3" id="KW-1185">Reference proteome</keyword>
<gene>
    <name evidence="2" type="ORF">LX66_3670</name>
</gene>
<proteinExistence type="predicted"/>
<protein>
    <submittedName>
        <fullName evidence="2">Uncharacterized protein</fullName>
    </submittedName>
</protein>
<sequence>MLSHHKASPAASASRAAAHRPGSAGIARPAVAQGPFAAQRMPAPRSGQPVVQRVIAGLEAYQDPAHIPREWLDTYHRDLLDAQAFLSEDQVWNVFNRVVGPGMPYNYGIAINHVGGNHWTLRYKEVDYQVVGDGSCGLHAVHLAHSLLNGATVDPKVAYKAPADFVNQQRQALYNNLVHADNAAQSNREAARHISLAITNTEHVFETGFGTDMQRLLQETVIRSNRENLNRFLDIGYANYWAQRKKAINDLPKPSEARKIYQTDEFHRLAQGRASLNEVLTLAISQVHQRHNFSVAIDFSQPDFQGEITKSARSAGKSFRSPAAVKKEMEAFKTAYKLKSPKKKRLRGGGKSFLSKEERVALRKKMRSPGFRKKVMLASRQAVLKFRKTGTEKGSITKMISEGSLDFKSVNMSSAQVLEALHAFTSSKTTGKSDLALGSGKASYTSIGQGGLQVKGLETYPEETRWFQQRITKWKVSPADLFRALMTRNEDELQRLTRANKTEMKHMLSFRVLQLEEIFRGMQFGIGVAAHLNLGFHGQSDIGNYLYNMPMYAGGATTNVTQTQDWNAPHDPSLWSQQEQSTMNGIQQLAEMDMEAGQMYNMHAQNFLQQLHAEPEEGEEPTGELVDQSYQFMMSPNPYINEDEDDGGEKKI</sequence>
<feature type="compositionally biased region" description="Low complexity" evidence="1">
    <location>
        <begin position="8"/>
        <end position="23"/>
    </location>
</feature>
<evidence type="ECO:0000256" key="1">
    <source>
        <dbReference type="SAM" id="MobiDB-lite"/>
    </source>
</evidence>
<organism evidence="2 3">
    <name type="scientific">Chitinophaga japonensis</name>
    <name type="common">Flexibacter japonensis</name>
    <dbReference type="NCBI Taxonomy" id="104662"/>
    <lineage>
        <taxon>Bacteria</taxon>
        <taxon>Pseudomonadati</taxon>
        <taxon>Bacteroidota</taxon>
        <taxon>Chitinophagia</taxon>
        <taxon>Chitinophagales</taxon>
        <taxon>Chitinophagaceae</taxon>
        <taxon>Chitinophaga</taxon>
    </lineage>
</organism>
<name>A0A562SZ23_CHIJA</name>
<feature type="compositionally biased region" description="Acidic residues" evidence="1">
    <location>
        <begin position="641"/>
        <end position="652"/>
    </location>
</feature>
<feature type="region of interest" description="Disordered" evidence="1">
    <location>
        <begin position="614"/>
        <end position="652"/>
    </location>
</feature>
<evidence type="ECO:0000313" key="3">
    <source>
        <dbReference type="Proteomes" id="UP000316778"/>
    </source>
</evidence>